<dbReference type="KEGG" id="mfu:LILAB_21880"/>
<dbReference type="AlphaFoldDB" id="F8CHF8"/>
<dbReference type="EMBL" id="CP002830">
    <property type="protein sequence ID" value="AEI66276.1"/>
    <property type="molecule type" value="Genomic_DNA"/>
</dbReference>
<feature type="coiled-coil region" evidence="1">
    <location>
        <begin position="140"/>
        <end position="174"/>
    </location>
</feature>
<feature type="signal peptide" evidence="2">
    <location>
        <begin position="1"/>
        <end position="33"/>
    </location>
</feature>
<feature type="chain" id="PRO_5003368187" description="Lipoprotein" evidence="2">
    <location>
        <begin position="34"/>
        <end position="313"/>
    </location>
</feature>
<gene>
    <name evidence="3" type="ordered locus">LILAB_21880</name>
</gene>
<protein>
    <recommendedName>
        <fullName evidence="5">Lipoprotein</fullName>
    </recommendedName>
</protein>
<organism evidence="3 4">
    <name type="scientific">Myxococcus fulvus (strain ATCC BAA-855 / HW-1)</name>
    <dbReference type="NCBI Taxonomy" id="483219"/>
    <lineage>
        <taxon>Bacteria</taxon>
        <taxon>Pseudomonadati</taxon>
        <taxon>Myxococcota</taxon>
        <taxon>Myxococcia</taxon>
        <taxon>Myxococcales</taxon>
        <taxon>Cystobacterineae</taxon>
        <taxon>Myxococcaceae</taxon>
        <taxon>Myxococcus</taxon>
    </lineage>
</organism>
<evidence type="ECO:0000256" key="1">
    <source>
        <dbReference type="SAM" id="Coils"/>
    </source>
</evidence>
<dbReference type="Pfam" id="PF09544">
    <property type="entry name" value="DUF2381"/>
    <property type="match status" value="1"/>
</dbReference>
<dbReference type="HOGENOM" id="CLU_078790_0_0_7"/>
<keyword evidence="1" id="KW-0175">Coiled coil</keyword>
<keyword evidence="2" id="KW-0732">Signal</keyword>
<proteinExistence type="predicted"/>
<name>F8CHF8_MYXFH</name>
<dbReference type="InterPro" id="IPR011754">
    <property type="entry name" value="Mxa_paralog_2268"/>
</dbReference>
<accession>F8CHF8</accession>
<evidence type="ECO:0000256" key="2">
    <source>
        <dbReference type="SAM" id="SignalP"/>
    </source>
</evidence>
<reference evidence="3 4" key="1">
    <citation type="journal article" date="2011" name="J. Bacteriol.">
        <title>Genome sequence of the halotolerant marine bacterium Myxococcus fulvus HW-1.</title>
        <authorList>
            <person name="Li Z.F."/>
            <person name="Li X."/>
            <person name="Liu H."/>
            <person name="Liu X."/>
            <person name="Han K."/>
            <person name="Wu Z.H."/>
            <person name="Hu W."/>
            <person name="Li F.F."/>
            <person name="Li Y.Z."/>
        </authorList>
    </citation>
    <scope>NUCLEOTIDE SEQUENCE [LARGE SCALE GENOMIC DNA]</scope>
    <source>
        <strain evidence="4">ATCC BAA-855 / HW-1</strain>
    </source>
</reference>
<evidence type="ECO:0000313" key="3">
    <source>
        <dbReference type="EMBL" id="AEI66276.1"/>
    </source>
</evidence>
<evidence type="ECO:0008006" key="5">
    <source>
        <dbReference type="Google" id="ProtNLM"/>
    </source>
</evidence>
<evidence type="ECO:0000313" key="4">
    <source>
        <dbReference type="Proteomes" id="UP000000488"/>
    </source>
</evidence>
<sequence>MLLLSVLQRFPRVPASSPVFLLALALLAGPALAAPCSTVRHIEIPAVPAGDAQPVCISPGQTTVVSFDAQLAPGSVTLEGTDGFTMVDPGASTLKLVPSEKVPLDKPLRLTVRFADNAAPLSASIVLVAHAEEAASLVEVHRRQRSAESYKQELKAKEEEARQLREEVARLRADKSGPGGLRGLLASGAMGKDGVASKEISPTLTAPPTKSLWVVGVTAYRSASRVALEVELSNPEAAPTWTGEGATLTLEGKKGVTLKVLPVWQHAPIAPGENRFVVVEAEATVEEARGNFTLKMWEEGGTRTVTIGGVTFP</sequence>
<dbReference type="Proteomes" id="UP000000488">
    <property type="component" value="Chromosome"/>
</dbReference>
<dbReference type="NCBIfam" id="TIGR02268">
    <property type="entry name" value="Myxococcus xanthus paralogous family TIGR02268"/>
    <property type="match status" value="1"/>
</dbReference>
<dbReference type="eggNOG" id="ENOG5031DDZ">
    <property type="taxonomic scope" value="Bacteria"/>
</dbReference>